<name>A0A6C0F7X5_9ZZZZ</name>
<organism evidence="1">
    <name type="scientific">viral metagenome</name>
    <dbReference type="NCBI Taxonomy" id="1070528"/>
    <lineage>
        <taxon>unclassified sequences</taxon>
        <taxon>metagenomes</taxon>
        <taxon>organismal metagenomes</taxon>
    </lineage>
</organism>
<protein>
    <submittedName>
        <fullName evidence="1">Uncharacterized protein</fullName>
    </submittedName>
</protein>
<dbReference type="GO" id="GO:0003677">
    <property type="term" value="F:DNA binding"/>
    <property type="evidence" value="ECO:0007669"/>
    <property type="project" value="InterPro"/>
</dbReference>
<reference evidence="1" key="1">
    <citation type="journal article" date="2020" name="Nature">
        <title>Giant virus diversity and host interactions through global metagenomics.</title>
        <authorList>
            <person name="Schulz F."/>
            <person name="Roux S."/>
            <person name="Paez-Espino D."/>
            <person name="Jungbluth S."/>
            <person name="Walsh D.A."/>
            <person name="Denef V.J."/>
            <person name="McMahon K.D."/>
            <person name="Konstantinidis K.T."/>
            <person name="Eloe-Fadrosh E.A."/>
            <person name="Kyrpides N.C."/>
            <person name="Woyke T."/>
        </authorList>
    </citation>
    <scope>NUCLEOTIDE SEQUENCE</scope>
    <source>
        <strain evidence="1">GVMAG-S-ERX556049-19</strain>
    </source>
</reference>
<evidence type="ECO:0000313" key="1">
    <source>
        <dbReference type="EMBL" id="QHT37927.1"/>
    </source>
</evidence>
<sequence>MEDEMQTVNDNSEINDLRSPSDFKGITLSGFKKTEVRNTLIESIKKNKPEEACYWSAELICGGHYIDLWEIYIHYCCKYIHLGNPKIIIYLEKRYQIFKNIMSQGNFLNELQLRNHPTIRQMFAEITCTICQSERKTSIEQVKIKREEELDISQVSEKLIAPHVKFIEPIFRKDDPKEYFIPANEFAFNISKEKKNMLNACYWIEWTIEFDNLCKKRKNKCVCESRNFVKVEAKYRNDLIWIIWDCILHYGKGKNNIFVNELLNCMFELFCVKYTTASCKKRRYLLYFAVSILTENVLNQIELINNKDTIILFKKKINTIYKQIKKNEQSPNTEYLFANIEKENAFEKSMKKMQLLNNIDGQKRNNS</sequence>
<accession>A0A6C0F7X5</accession>
<proteinExistence type="predicted"/>
<dbReference type="InterPro" id="IPR008921">
    <property type="entry name" value="DNA_pol3_clamp-load_cplx_C"/>
</dbReference>
<dbReference type="SUPFAM" id="SSF48019">
    <property type="entry name" value="post-AAA+ oligomerization domain-like"/>
    <property type="match status" value="1"/>
</dbReference>
<dbReference type="Gene3D" id="1.20.272.10">
    <property type="match status" value="1"/>
</dbReference>
<dbReference type="AlphaFoldDB" id="A0A6C0F7X5"/>
<dbReference type="EMBL" id="MN738822">
    <property type="protein sequence ID" value="QHT37927.1"/>
    <property type="molecule type" value="Genomic_DNA"/>
</dbReference>
<dbReference type="GO" id="GO:0006260">
    <property type="term" value="P:DNA replication"/>
    <property type="evidence" value="ECO:0007669"/>
    <property type="project" value="InterPro"/>
</dbReference>